<gene>
    <name evidence="1" type="ORF">E4U43_000729</name>
</gene>
<organism evidence="1 2">
    <name type="scientific">Claviceps pusilla</name>
    <dbReference type="NCBI Taxonomy" id="123648"/>
    <lineage>
        <taxon>Eukaryota</taxon>
        <taxon>Fungi</taxon>
        <taxon>Dikarya</taxon>
        <taxon>Ascomycota</taxon>
        <taxon>Pezizomycotina</taxon>
        <taxon>Sordariomycetes</taxon>
        <taxon>Hypocreomycetidae</taxon>
        <taxon>Hypocreales</taxon>
        <taxon>Clavicipitaceae</taxon>
        <taxon>Claviceps</taxon>
    </lineage>
</organism>
<keyword evidence="2" id="KW-1185">Reference proteome</keyword>
<name>A0A9P7NBE9_9HYPO</name>
<dbReference type="AlphaFoldDB" id="A0A9P7NBE9"/>
<comment type="caution">
    <text evidence="1">The sequence shown here is derived from an EMBL/GenBank/DDBJ whole genome shotgun (WGS) entry which is preliminary data.</text>
</comment>
<accession>A0A9P7NBE9</accession>
<dbReference type="Proteomes" id="UP000748025">
    <property type="component" value="Unassembled WGS sequence"/>
</dbReference>
<protein>
    <submittedName>
        <fullName evidence="1">Uncharacterized protein</fullName>
    </submittedName>
</protein>
<dbReference type="EMBL" id="SRPW01001226">
    <property type="protein sequence ID" value="KAG6004464.1"/>
    <property type="molecule type" value="Genomic_DNA"/>
</dbReference>
<proteinExistence type="predicted"/>
<evidence type="ECO:0000313" key="1">
    <source>
        <dbReference type="EMBL" id="KAG6004464.1"/>
    </source>
</evidence>
<evidence type="ECO:0000313" key="2">
    <source>
        <dbReference type="Proteomes" id="UP000748025"/>
    </source>
</evidence>
<feature type="non-terminal residue" evidence="1">
    <location>
        <position position="1"/>
    </location>
</feature>
<reference evidence="1" key="1">
    <citation type="journal article" date="2020" name="bioRxiv">
        <title>Whole genome comparisons of ergot fungi reveals the divergence and evolution of species within the genus Claviceps are the result of varying mechanisms driving genome evolution and host range expansion.</title>
        <authorList>
            <person name="Wyka S.A."/>
            <person name="Mondo S.J."/>
            <person name="Liu M."/>
            <person name="Dettman J."/>
            <person name="Nalam V."/>
            <person name="Broders K.D."/>
        </authorList>
    </citation>
    <scope>NUCLEOTIDE SEQUENCE</scope>
    <source>
        <strain evidence="1">CCC 602</strain>
    </source>
</reference>
<sequence length="130" mass="14114">MFLPTYSRGAVASITVYASVSPGAGLESCRNMIFAAIHNPTASFNRVPALRLFNTGQILHSAPWFSLCVYMDGLEMTALSPEIYSSFTPERSIAGIAFMGQSSNECRGPRGELACDAVSSQEKLHEPSYR</sequence>